<protein>
    <submittedName>
        <fullName evidence="1">Uncharacterized protein</fullName>
    </submittedName>
</protein>
<evidence type="ECO:0000313" key="1">
    <source>
        <dbReference type="EMBL" id="UWM52758.1"/>
    </source>
</evidence>
<organism evidence="1 2">
    <name type="scientific">Salinirubellus salinus</name>
    <dbReference type="NCBI Taxonomy" id="1364945"/>
    <lineage>
        <taxon>Archaea</taxon>
        <taxon>Methanobacteriati</taxon>
        <taxon>Methanobacteriota</taxon>
        <taxon>Stenosarchaea group</taxon>
        <taxon>Halobacteria</taxon>
        <taxon>Halobacteriales</taxon>
        <taxon>Natronomonadaceae</taxon>
        <taxon>Salinirubellus</taxon>
    </lineage>
</organism>
<reference evidence="1" key="1">
    <citation type="submission" date="2022-09" db="EMBL/GenBank/DDBJ databases">
        <title>Diverse halophilic archaea isolated from saline environments.</title>
        <authorList>
            <person name="Cui H.-L."/>
        </authorList>
    </citation>
    <scope>NUCLEOTIDE SEQUENCE</scope>
    <source>
        <strain evidence="1">ZS-35-S2</strain>
    </source>
</reference>
<accession>A0A9E7U8Z3</accession>
<sequence length="88" mass="9662">MDAFFNPVENEAAHPSMVRRPVSILRIATAGGRRRVKVISGVVGIRMSVPAAFPRAIRAFLLIVNVEVVVPVPPNLESSRYLAWIVLV</sequence>
<dbReference type="Proteomes" id="UP001057580">
    <property type="component" value="Chromosome"/>
</dbReference>
<gene>
    <name evidence="1" type="ORF">N0B31_11405</name>
</gene>
<proteinExistence type="predicted"/>
<dbReference type="KEGG" id="ssai:N0B31_11405"/>
<dbReference type="EMBL" id="CP104003">
    <property type="protein sequence ID" value="UWM52758.1"/>
    <property type="molecule type" value="Genomic_DNA"/>
</dbReference>
<dbReference type="AlphaFoldDB" id="A0A9E7U8Z3"/>
<name>A0A9E7U8Z3_9EURY</name>
<keyword evidence="2" id="KW-1185">Reference proteome</keyword>
<evidence type="ECO:0000313" key="2">
    <source>
        <dbReference type="Proteomes" id="UP001057580"/>
    </source>
</evidence>